<proteinExistence type="predicted"/>
<dbReference type="InterPro" id="IPR009078">
    <property type="entry name" value="Ferritin-like_SF"/>
</dbReference>
<dbReference type="EMBL" id="JAFEKC020000004">
    <property type="protein sequence ID" value="KAK0515203.1"/>
    <property type="molecule type" value="Genomic_DNA"/>
</dbReference>
<feature type="signal peptide" evidence="1">
    <location>
        <begin position="1"/>
        <end position="19"/>
    </location>
</feature>
<dbReference type="Pfam" id="PF13668">
    <property type="entry name" value="Ferritin_2"/>
    <property type="match status" value="1"/>
</dbReference>
<keyword evidence="1" id="KW-0732">Signal</keyword>
<accession>A0AA39V3Y9</accession>
<dbReference type="SUPFAM" id="SSF47240">
    <property type="entry name" value="Ferritin-like"/>
    <property type="match status" value="1"/>
</dbReference>
<dbReference type="InterPro" id="IPR012347">
    <property type="entry name" value="Ferritin-like"/>
</dbReference>
<dbReference type="Gene3D" id="1.20.1260.10">
    <property type="match status" value="1"/>
</dbReference>
<protein>
    <submittedName>
        <fullName evidence="2">Uncharacterized protein</fullName>
    </submittedName>
</protein>
<reference evidence="2" key="1">
    <citation type="submission" date="2023-03" db="EMBL/GenBank/DDBJ databases">
        <title>Complete genome of Cladonia borealis.</title>
        <authorList>
            <person name="Park H."/>
        </authorList>
    </citation>
    <scope>NUCLEOTIDE SEQUENCE</scope>
    <source>
        <strain evidence="2">ANT050790</strain>
    </source>
</reference>
<evidence type="ECO:0000313" key="2">
    <source>
        <dbReference type="EMBL" id="KAK0515203.1"/>
    </source>
</evidence>
<keyword evidence="3" id="KW-1185">Reference proteome</keyword>
<dbReference type="Proteomes" id="UP001166286">
    <property type="component" value="Unassembled WGS sequence"/>
</dbReference>
<dbReference type="CDD" id="cd00657">
    <property type="entry name" value="Ferritin_like"/>
    <property type="match status" value="1"/>
</dbReference>
<evidence type="ECO:0000256" key="1">
    <source>
        <dbReference type="SAM" id="SignalP"/>
    </source>
</evidence>
<feature type="chain" id="PRO_5041352741" evidence="1">
    <location>
        <begin position="20"/>
        <end position="307"/>
    </location>
</feature>
<evidence type="ECO:0000313" key="3">
    <source>
        <dbReference type="Proteomes" id="UP001166286"/>
    </source>
</evidence>
<gene>
    <name evidence="2" type="ORF">JMJ35_002582</name>
</gene>
<dbReference type="PANTHER" id="PTHR31694:SF26">
    <property type="entry name" value="OS05G0151100 PROTEIN"/>
    <property type="match status" value="1"/>
</dbReference>
<dbReference type="AlphaFoldDB" id="A0AA39V3Y9"/>
<comment type="caution">
    <text evidence="2">The sequence shown here is derived from an EMBL/GenBank/DDBJ whole genome shotgun (WGS) entry which is preliminary data.</text>
</comment>
<dbReference type="PANTHER" id="PTHR31694">
    <property type="entry name" value="DESICCATION-LIKE PROTEIN"/>
    <property type="match status" value="1"/>
</dbReference>
<dbReference type="InterPro" id="IPR052965">
    <property type="entry name" value="Pigment-catalase-like"/>
</dbReference>
<sequence>MKLSTRSAATLLLASTALSHPVEKRQAVTDLDILQYALTLEHLENVFYKSGIEQFTESDFTAAGFSTQYFTNLLYVVADEQDHVELLTSAIAATGATPVAACAYDFPFTDPMSFVALASVLEGVGTSAYLGGAGLITSKTYLGVAGSILVTESIHTSLQRFNLGEIAPANPYGTALGLNEVYTLAASFITSCPASNPALPVKAFPGLTATQGEPTSQGISYTFQPASAPPSTFFVTFVSGLTTVSVTGTLEGDMVSTVIPDTIQGQSYAFITSQNVTGALLDSDVLFGPAIVEVTPPSPRIDFGEEK</sequence>
<organism evidence="2 3">
    <name type="scientific">Cladonia borealis</name>
    <dbReference type="NCBI Taxonomy" id="184061"/>
    <lineage>
        <taxon>Eukaryota</taxon>
        <taxon>Fungi</taxon>
        <taxon>Dikarya</taxon>
        <taxon>Ascomycota</taxon>
        <taxon>Pezizomycotina</taxon>
        <taxon>Lecanoromycetes</taxon>
        <taxon>OSLEUM clade</taxon>
        <taxon>Lecanoromycetidae</taxon>
        <taxon>Lecanorales</taxon>
        <taxon>Lecanorineae</taxon>
        <taxon>Cladoniaceae</taxon>
        <taxon>Cladonia</taxon>
    </lineage>
</organism>
<name>A0AA39V3Y9_9LECA</name>